<evidence type="ECO:0000256" key="1">
    <source>
        <dbReference type="ARBA" id="ARBA00018672"/>
    </source>
</evidence>
<evidence type="ECO:0000259" key="4">
    <source>
        <dbReference type="PROSITE" id="PS50110"/>
    </source>
</evidence>
<feature type="domain" description="Response regulatory" evidence="4">
    <location>
        <begin position="25"/>
        <end position="142"/>
    </location>
</feature>
<protein>
    <recommendedName>
        <fullName evidence="1">Stage 0 sporulation protein A homolog</fullName>
    </recommendedName>
</protein>
<dbReference type="PROSITE" id="PS50883">
    <property type="entry name" value="EAL"/>
    <property type="match status" value="1"/>
</dbReference>
<dbReference type="PANTHER" id="PTHR33121:SF79">
    <property type="entry name" value="CYCLIC DI-GMP PHOSPHODIESTERASE PDED-RELATED"/>
    <property type="match status" value="1"/>
</dbReference>
<dbReference type="SMART" id="SM00052">
    <property type="entry name" value="EAL"/>
    <property type="match status" value="1"/>
</dbReference>
<accession>A0ABR7IHU8</accession>
<feature type="domain" description="EAL" evidence="5">
    <location>
        <begin position="317"/>
        <end position="569"/>
    </location>
</feature>
<name>A0ABR7IHU8_9FIRM</name>
<evidence type="ECO:0000259" key="5">
    <source>
        <dbReference type="PROSITE" id="PS50883"/>
    </source>
</evidence>
<dbReference type="NCBIfam" id="TIGR00254">
    <property type="entry name" value="GGDEF"/>
    <property type="match status" value="1"/>
</dbReference>
<dbReference type="SUPFAM" id="SSF52172">
    <property type="entry name" value="CheY-like"/>
    <property type="match status" value="1"/>
</dbReference>
<dbReference type="SMART" id="SM00267">
    <property type="entry name" value="GGDEF"/>
    <property type="match status" value="1"/>
</dbReference>
<keyword evidence="8" id="KW-1185">Reference proteome</keyword>
<dbReference type="Gene3D" id="3.20.20.450">
    <property type="entry name" value="EAL domain"/>
    <property type="match status" value="1"/>
</dbReference>
<evidence type="ECO:0000313" key="7">
    <source>
        <dbReference type="EMBL" id="MBC5779586.1"/>
    </source>
</evidence>
<dbReference type="CDD" id="cd01949">
    <property type="entry name" value="GGDEF"/>
    <property type="match status" value="1"/>
</dbReference>
<dbReference type="SUPFAM" id="SSF141868">
    <property type="entry name" value="EAL domain-like"/>
    <property type="match status" value="1"/>
</dbReference>
<dbReference type="InterPro" id="IPR001633">
    <property type="entry name" value="EAL_dom"/>
</dbReference>
<dbReference type="Gene3D" id="3.40.50.2300">
    <property type="match status" value="1"/>
</dbReference>
<dbReference type="CDD" id="cd01948">
    <property type="entry name" value="EAL"/>
    <property type="match status" value="1"/>
</dbReference>
<dbReference type="InterPro" id="IPR000160">
    <property type="entry name" value="GGDEF_dom"/>
</dbReference>
<dbReference type="PROSITE" id="PS50887">
    <property type="entry name" value="GGDEF"/>
    <property type="match status" value="1"/>
</dbReference>
<evidence type="ECO:0000256" key="3">
    <source>
        <dbReference type="PROSITE-ProRule" id="PRU00169"/>
    </source>
</evidence>
<keyword evidence="3" id="KW-0597">Phosphoprotein</keyword>
<dbReference type="InterPro" id="IPR001789">
    <property type="entry name" value="Sig_transdc_resp-reg_receiver"/>
</dbReference>
<dbReference type="EMBL" id="JACOQG010000010">
    <property type="protein sequence ID" value="MBC5779586.1"/>
    <property type="molecule type" value="Genomic_DNA"/>
</dbReference>
<proteinExistence type="predicted"/>
<feature type="modified residue" description="4-aspartylphosphate" evidence="3">
    <location>
        <position position="75"/>
    </location>
</feature>
<dbReference type="InterPro" id="IPR011006">
    <property type="entry name" value="CheY-like_superfamily"/>
</dbReference>
<evidence type="ECO:0000256" key="2">
    <source>
        <dbReference type="ARBA" id="ARBA00024867"/>
    </source>
</evidence>
<dbReference type="InterPro" id="IPR029787">
    <property type="entry name" value="Nucleotide_cyclase"/>
</dbReference>
<organism evidence="7 8">
    <name type="scientific">Blautia difficilis</name>
    <dbReference type="NCBI Taxonomy" id="2763027"/>
    <lineage>
        <taxon>Bacteria</taxon>
        <taxon>Bacillati</taxon>
        <taxon>Bacillota</taxon>
        <taxon>Clostridia</taxon>
        <taxon>Lachnospirales</taxon>
        <taxon>Lachnospiraceae</taxon>
        <taxon>Blautia</taxon>
    </lineage>
</organism>
<comment type="caution">
    <text evidence="7">The sequence shown here is derived from an EMBL/GenBank/DDBJ whole genome shotgun (WGS) entry which is preliminary data.</text>
</comment>
<dbReference type="Proteomes" id="UP000649826">
    <property type="component" value="Unassembled WGS sequence"/>
</dbReference>
<gene>
    <name evidence="7" type="ORF">H8Z82_07915</name>
</gene>
<sequence length="569" mass="64768">MKNHRQRKEMTEYTLKKAGNDAKRKVLVVEDNQLNREMLAEILSDRYQVLTACDGEEGLRCLAEHYQELAVVLLDVCMPICDGYEFLERMQGDSLLSSIPVIVMTASGRQETELKCLELGAVDFIIKPYNPQIVLGRINNVIKLRESARILAAVEHDELTGLYTRQAFFHHAKTLFKLKKEEDFHVVVADVKDFKLINGSYGATAGDKLLCYMAKAYQGFIRHGLVSRYGSDQFACLIYGIPEIDKDEMETYIREIADHAPIPNVTINYGVYMHIDKTLPVSAICGRGFMAIKNIRGNYESNVSYYTAEMREKQIRSRQLESDFEGAVANREFVVYYQPKYSVGTEKIVGAEALVRWQKPDGEIISPGEFIPVYEKNGQIVKLDEYVFRRVCCYQRRRMLQGKELIPISVNLSRASLHRSGTVMRYVEIVKGAEIPFSCVPIELTETVALYSDRIRRITEALVRTGFLLHMDDFGSGYSSLTSLNELPFSTLKIDKKLIDYIEQPKGKKVVQQVISLAHGLDMKVVAEGVENSGQVQLLKEMKCDAIQGFYYSRPHPEEQFTAMADQEI</sequence>
<dbReference type="InterPro" id="IPR050706">
    <property type="entry name" value="Cyclic-di-GMP_PDE-like"/>
</dbReference>
<comment type="function">
    <text evidence="2">May play the central regulatory role in sporulation. It may be an element of the effector pathway responsible for the activation of sporulation genes in response to nutritional stress. Spo0A may act in concert with spo0H (a sigma factor) to control the expression of some genes that are critical to the sporulation process.</text>
</comment>
<dbReference type="SUPFAM" id="SSF55073">
    <property type="entry name" value="Nucleotide cyclase"/>
    <property type="match status" value="1"/>
</dbReference>
<dbReference type="PANTHER" id="PTHR33121">
    <property type="entry name" value="CYCLIC DI-GMP PHOSPHODIESTERASE PDEF"/>
    <property type="match status" value="1"/>
</dbReference>
<dbReference type="PROSITE" id="PS50110">
    <property type="entry name" value="RESPONSE_REGULATORY"/>
    <property type="match status" value="1"/>
</dbReference>
<dbReference type="Pfam" id="PF00990">
    <property type="entry name" value="GGDEF"/>
    <property type="match status" value="1"/>
</dbReference>
<dbReference type="InterPro" id="IPR043128">
    <property type="entry name" value="Rev_trsase/Diguanyl_cyclase"/>
</dbReference>
<dbReference type="Gene3D" id="3.30.70.270">
    <property type="match status" value="1"/>
</dbReference>
<feature type="domain" description="GGDEF" evidence="6">
    <location>
        <begin position="182"/>
        <end position="308"/>
    </location>
</feature>
<dbReference type="InterPro" id="IPR035919">
    <property type="entry name" value="EAL_sf"/>
</dbReference>
<reference evidence="7 8" key="1">
    <citation type="submission" date="2020-08" db="EMBL/GenBank/DDBJ databases">
        <title>Genome public.</title>
        <authorList>
            <person name="Liu C."/>
            <person name="Sun Q."/>
        </authorList>
    </citation>
    <scope>NUCLEOTIDE SEQUENCE [LARGE SCALE GENOMIC DNA]</scope>
    <source>
        <strain evidence="7 8">M29</strain>
    </source>
</reference>
<evidence type="ECO:0000259" key="6">
    <source>
        <dbReference type="PROSITE" id="PS50887"/>
    </source>
</evidence>
<evidence type="ECO:0000313" key="8">
    <source>
        <dbReference type="Proteomes" id="UP000649826"/>
    </source>
</evidence>
<dbReference type="Pfam" id="PF00072">
    <property type="entry name" value="Response_reg"/>
    <property type="match status" value="1"/>
</dbReference>
<dbReference type="SMART" id="SM00448">
    <property type="entry name" value="REC"/>
    <property type="match status" value="1"/>
</dbReference>
<dbReference type="RefSeq" id="WP_186994823.1">
    <property type="nucleotide sequence ID" value="NZ_JACOQG010000010.1"/>
</dbReference>
<dbReference type="Pfam" id="PF00563">
    <property type="entry name" value="EAL"/>
    <property type="match status" value="1"/>
</dbReference>